<dbReference type="SUPFAM" id="SSF54001">
    <property type="entry name" value="Cysteine proteinases"/>
    <property type="match status" value="1"/>
</dbReference>
<feature type="domain" description="Peptidase C1A papain C-terminal" evidence="4">
    <location>
        <begin position="129"/>
        <end position="339"/>
    </location>
</feature>
<dbReference type="OrthoDB" id="387093at2759"/>
<dbReference type="CDD" id="cd02248">
    <property type="entry name" value="Peptidase_C1A"/>
    <property type="match status" value="1"/>
</dbReference>
<protein>
    <recommendedName>
        <fullName evidence="8">Cathepsin W</fullName>
    </recommendedName>
</protein>
<dbReference type="GeneTree" id="ENSGT00940000161630"/>
<dbReference type="Ensembl" id="ENSVURT00010001848.1">
    <property type="protein sequence ID" value="ENSVURP00010001616.1"/>
    <property type="gene ID" value="ENSVURG00010001377.1"/>
</dbReference>
<evidence type="ECO:0008006" key="8">
    <source>
        <dbReference type="Google" id="ProtNLM"/>
    </source>
</evidence>
<dbReference type="InterPro" id="IPR013201">
    <property type="entry name" value="Prot_inhib_I29"/>
</dbReference>
<dbReference type="CTD" id="1521"/>
<keyword evidence="7" id="KW-1185">Reference proteome</keyword>
<dbReference type="SMART" id="SM00645">
    <property type="entry name" value="Pept_C1"/>
    <property type="match status" value="1"/>
</dbReference>
<dbReference type="SMART" id="SM00848">
    <property type="entry name" value="Inhibitor_I29"/>
    <property type="match status" value="1"/>
</dbReference>
<evidence type="ECO:0000256" key="2">
    <source>
        <dbReference type="SAM" id="MobiDB-lite"/>
    </source>
</evidence>
<proteinExistence type="inferred from homology"/>
<dbReference type="AlphaFoldDB" id="A0A4X2JUM3"/>
<evidence type="ECO:0000256" key="3">
    <source>
        <dbReference type="SAM" id="SignalP"/>
    </source>
</evidence>
<dbReference type="GeneID" id="114038849"/>
<reference evidence="6" key="3">
    <citation type="submission" date="2025-09" db="UniProtKB">
        <authorList>
            <consortium name="Ensembl"/>
        </authorList>
    </citation>
    <scope>IDENTIFICATION</scope>
</reference>
<dbReference type="GO" id="GO:0006508">
    <property type="term" value="P:proteolysis"/>
    <property type="evidence" value="ECO:0007669"/>
    <property type="project" value="InterPro"/>
</dbReference>
<dbReference type="Proteomes" id="UP000314987">
    <property type="component" value="Unassembled WGS sequence"/>
</dbReference>
<dbReference type="InterPro" id="IPR038765">
    <property type="entry name" value="Papain-like_cys_pep_sf"/>
</dbReference>
<evidence type="ECO:0000256" key="1">
    <source>
        <dbReference type="ARBA" id="ARBA00008455"/>
    </source>
</evidence>
<evidence type="ECO:0000259" key="4">
    <source>
        <dbReference type="SMART" id="SM00645"/>
    </source>
</evidence>
<comment type="similarity">
    <text evidence="1">Belongs to the peptidase C1 family.</text>
</comment>
<dbReference type="Gene3D" id="3.90.70.10">
    <property type="entry name" value="Cysteine proteinases"/>
    <property type="match status" value="1"/>
</dbReference>
<feature type="chain" id="PRO_5021331131" description="Cathepsin W" evidence="3">
    <location>
        <begin position="20"/>
        <end position="351"/>
    </location>
</feature>
<dbReference type="InterPro" id="IPR000668">
    <property type="entry name" value="Peptidase_C1A_C"/>
</dbReference>
<dbReference type="PANTHER" id="PTHR12411">
    <property type="entry name" value="CYSTEINE PROTEASE FAMILY C1-RELATED"/>
    <property type="match status" value="1"/>
</dbReference>
<dbReference type="InterPro" id="IPR013128">
    <property type="entry name" value="Peptidase_C1A"/>
</dbReference>
<dbReference type="GO" id="GO:0008234">
    <property type="term" value="F:cysteine-type peptidase activity"/>
    <property type="evidence" value="ECO:0007669"/>
    <property type="project" value="InterPro"/>
</dbReference>
<dbReference type="InterPro" id="IPR039417">
    <property type="entry name" value="Peptidase_C1A_papain-like"/>
</dbReference>
<dbReference type="InterPro" id="IPR025661">
    <property type="entry name" value="Pept_asp_AS"/>
</dbReference>
<accession>A0A4X2JUM3</accession>
<organism evidence="6 7">
    <name type="scientific">Vombatus ursinus</name>
    <name type="common">Common wombat</name>
    <dbReference type="NCBI Taxonomy" id="29139"/>
    <lineage>
        <taxon>Eukaryota</taxon>
        <taxon>Metazoa</taxon>
        <taxon>Chordata</taxon>
        <taxon>Craniata</taxon>
        <taxon>Vertebrata</taxon>
        <taxon>Euteleostomi</taxon>
        <taxon>Mammalia</taxon>
        <taxon>Metatheria</taxon>
        <taxon>Diprotodontia</taxon>
        <taxon>Vombatidae</taxon>
        <taxon>Vombatus</taxon>
    </lineage>
</organism>
<dbReference type="Pfam" id="PF00112">
    <property type="entry name" value="Peptidase_C1"/>
    <property type="match status" value="1"/>
</dbReference>
<feature type="region of interest" description="Disordered" evidence="2">
    <location>
        <begin position="109"/>
        <end position="129"/>
    </location>
</feature>
<evidence type="ECO:0000313" key="7">
    <source>
        <dbReference type="Proteomes" id="UP000314987"/>
    </source>
</evidence>
<dbReference type="STRING" id="29139.ENSVURP00010001616"/>
<dbReference type="RefSeq" id="XP_027712144.1">
    <property type="nucleotide sequence ID" value="XM_027856343.1"/>
</dbReference>
<dbReference type="PROSITE" id="PS00640">
    <property type="entry name" value="THIOL_PROTEASE_ASN"/>
    <property type="match status" value="1"/>
</dbReference>
<reference evidence="7" key="1">
    <citation type="submission" date="2018-12" db="EMBL/GenBank/DDBJ databases">
        <authorList>
            <person name="Yazar S."/>
        </authorList>
    </citation>
    <scope>NUCLEOTIDE SEQUENCE [LARGE SCALE GENOMIC DNA]</scope>
</reference>
<dbReference type="OMA" id="EALWGIR"/>
<feature type="signal peptide" evidence="3">
    <location>
        <begin position="1"/>
        <end position="19"/>
    </location>
</feature>
<keyword evidence="3" id="KW-0732">Signal</keyword>
<name>A0A4X2JUM3_VOMUR</name>
<evidence type="ECO:0000259" key="5">
    <source>
        <dbReference type="SMART" id="SM00848"/>
    </source>
</evidence>
<dbReference type="PRINTS" id="PR00705">
    <property type="entry name" value="PAPAIN"/>
</dbReference>
<evidence type="ECO:0000313" key="6">
    <source>
        <dbReference type="Ensembl" id="ENSVURP00010001616.1"/>
    </source>
</evidence>
<feature type="domain" description="Cathepsin propeptide inhibitor" evidence="5">
    <location>
        <begin position="44"/>
        <end position="101"/>
    </location>
</feature>
<sequence>MLPTEFSCLLGLLAMAGLAWNPYPALEQSFHDLPPVTWDPVEQFKAFQIQYNKSYPDAAEQQRRLEIFADNLAWARQLTKEHRGVAQFGVTQFSDLTEKEFRQLYQPSQPSFSDPRLKMGGHPKLQRPQTRSCDWRKAGVLSPVRHQKNCKSCWAISAVGNVEALWAIRYQKNFELSVQEVLDCQRCGRGCEGGYVWDAFITILNQSGLAKEKDYPYIDQLSHKGCQEKKKQAWIHDFLMLPKKENYMAQYLAEKGPITVNINSRLLQNYKKGVIRPWVNCDSKYLDHYVLLVGFGQIHNFTYWILKNSWGSSWGEKGYFRLHRGSNACGINKYPITALLEGSAPRMRCPR</sequence>
<dbReference type="Pfam" id="PF08246">
    <property type="entry name" value="Inhibitor_I29"/>
    <property type="match status" value="1"/>
</dbReference>
<reference evidence="6" key="2">
    <citation type="submission" date="2025-08" db="UniProtKB">
        <authorList>
            <consortium name="Ensembl"/>
        </authorList>
    </citation>
    <scope>IDENTIFICATION</scope>
</reference>
<gene>
    <name evidence="6" type="primary">CTSW</name>
</gene>